<keyword evidence="5" id="KW-0325">Glycoprotein</keyword>
<dbReference type="EMBL" id="JADCNM010000010">
    <property type="protein sequence ID" value="KAG0464850.1"/>
    <property type="molecule type" value="Genomic_DNA"/>
</dbReference>
<dbReference type="InterPro" id="IPR044174">
    <property type="entry name" value="BC10-like"/>
</dbReference>
<evidence type="ECO:0000256" key="4">
    <source>
        <dbReference type="ARBA" id="ARBA00023136"/>
    </source>
</evidence>
<dbReference type="Pfam" id="PF02485">
    <property type="entry name" value="Branch"/>
    <property type="match status" value="1"/>
</dbReference>
<gene>
    <name evidence="7" type="ORF">HPP92_019014</name>
</gene>
<evidence type="ECO:0008006" key="9">
    <source>
        <dbReference type="Google" id="ProtNLM"/>
    </source>
</evidence>
<name>A0A835Q605_VANPL</name>
<comment type="caution">
    <text evidence="7">The sequence shown here is derived from an EMBL/GenBank/DDBJ whole genome shotgun (WGS) entry which is preliminary data.</text>
</comment>
<keyword evidence="3" id="KW-0808">Transferase</keyword>
<dbReference type="GO" id="GO:0016757">
    <property type="term" value="F:glycosyltransferase activity"/>
    <property type="evidence" value="ECO:0007669"/>
    <property type="project" value="UniProtKB-KW"/>
</dbReference>
<evidence type="ECO:0000313" key="8">
    <source>
        <dbReference type="Proteomes" id="UP000639772"/>
    </source>
</evidence>
<organism evidence="7 8">
    <name type="scientific">Vanilla planifolia</name>
    <name type="common">Vanilla</name>
    <dbReference type="NCBI Taxonomy" id="51239"/>
    <lineage>
        <taxon>Eukaryota</taxon>
        <taxon>Viridiplantae</taxon>
        <taxon>Streptophyta</taxon>
        <taxon>Embryophyta</taxon>
        <taxon>Tracheophyta</taxon>
        <taxon>Spermatophyta</taxon>
        <taxon>Magnoliopsida</taxon>
        <taxon>Liliopsida</taxon>
        <taxon>Asparagales</taxon>
        <taxon>Orchidaceae</taxon>
        <taxon>Vanilloideae</taxon>
        <taxon>Vanilleae</taxon>
        <taxon>Vanilla</taxon>
    </lineage>
</organism>
<dbReference type="AlphaFoldDB" id="A0A835Q605"/>
<evidence type="ECO:0000256" key="5">
    <source>
        <dbReference type="ARBA" id="ARBA00023180"/>
    </source>
</evidence>
<evidence type="ECO:0000256" key="1">
    <source>
        <dbReference type="ARBA" id="ARBA00004606"/>
    </source>
</evidence>
<reference evidence="7 8" key="1">
    <citation type="journal article" date="2020" name="Nat. Food">
        <title>A phased Vanilla planifolia genome enables genetic improvement of flavour and production.</title>
        <authorList>
            <person name="Hasing T."/>
            <person name="Tang H."/>
            <person name="Brym M."/>
            <person name="Khazi F."/>
            <person name="Huang T."/>
            <person name="Chambers A.H."/>
        </authorList>
    </citation>
    <scope>NUCLEOTIDE SEQUENCE [LARGE SCALE GENOMIC DNA]</scope>
    <source>
        <tissue evidence="7">Leaf</tissue>
    </source>
</reference>
<dbReference type="PANTHER" id="PTHR31042">
    <property type="entry name" value="CORE-2/I-BRANCHING BETA-1,6-N-ACETYLGLUCOSAMINYLTRANSFERASE FAMILY PROTEIN-RELATED"/>
    <property type="match status" value="1"/>
</dbReference>
<dbReference type="Proteomes" id="UP000639772">
    <property type="component" value="Chromosome 10"/>
</dbReference>
<keyword evidence="2" id="KW-0328">Glycosyltransferase</keyword>
<accession>A0A835Q605</accession>
<comment type="subcellular location">
    <subcellularLocation>
        <location evidence="1">Membrane</location>
        <topology evidence="1">Single-pass type II membrane protein</topology>
    </subcellularLocation>
</comment>
<keyword evidence="4 6" id="KW-0472">Membrane</keyword>
<dbReference type="InterPro" id="IPR003406">
    <property type="entry name" value="Glyco_trans_14"/>
</dbReference>
<evidence type="ECO:0000256" key="2">
    <source>
        <dbReference type="ARBA" id="ARBA00022676"/>
    </source>
</evidence>
<feature type="transmembrane region" description="Helical" evidence="6">
    <location>
        <begin position="6"/>
        <end position="25"/>
    </location>
</feature>
<evidence type="ECO:0000256" key="3">
    <source>
        <dbReference type="ARBA" id="ARBA00022679"/>
    </source>
</evidence>
<protein>
    <recommendedName>
        <fullName evidence="9">Core-2/I-branching beta-1,6-N-acetylglucosaminyltransferase family protein</fullName>
    </recommendedName>
</protein>
<keyword evidence="6" id="KW-1133">Transmembrane helix</keyword>
<dbReference type="GO" id="GO:0016020">
    <property type="term" value="C:membrane"/>
    <property type="evidence" value="ECO:0007669"/>
    <property type="project" value="UniProtKB-SubCell"/>
</dbReference>
<dbReference type="OrthoDB" id="191334at2759"/>
<evidence type="ECO:0000256" key="6">
    <source>
        <dbReference type="SAM" id="Phobius"/>
    </source>
</evidence>
<keyword evidence="6" id="KW-0812">Transmembrane</keyword>
<evidence type="ECO:0000313" key="7">
    <source>
        <dbReference type="EMBL" id="KAG0464850.1"/>
    </source>
</evidence>
<proteinExistence type="predicted"/>
<sequence length="359" mass="41126">MQQMSLPFIISFFFLLSLSLIFVLAPRILSPKELSFILESDEADDLALFRRATLASSDEVGGPTLRRNRSSPPRIAFMFLINSDIYFAPLWERFFRGHELLFNVYVHADPTVNLLLPPTKSFKERFISAKATHRGSPTLISAARRLLAAALLDDPMNAFFALVSQRCIPLHSFRYVYNALFSDPGAPPSSSIGPLHHRRRSFIEIISDDPGLWTRYIARGDGVMLPEVPFERFRVGSQFFVLSRHHALLVIRDRSLWKKFRIPCLKKLNESCYPEEHYFPTLLDMQDPEGCSRYTLTRVNWTASVGGHPHTYLLPEISSNLIIKLRQSNSTFSYLFARKFSPDCLDPLLHIADTVIFKD</sequence>
<dbReference type="PANTHER" id="PTHR31042:SF140">
    <property type="entry name" value="CORE-2_I-BRANCHING BETA-1,6-N-ACETYLGLUCOSAMINYLTRANSFERASE FAMILY PROTEIN"/>
    <property type="match status" value="1"/>
</dbReference>